<dbReference type="PANTHER" id="PTHR34094">
    <property type="match status" value="1"/>
</dbReference>
<dbReference type="Proteomes" id="UP001241848">
    <property type="component" value="Unassembled WGS sequence"/>
</dbReference>
<reference evidence="3 4" key="1">
    <citation type="submission" date="2022-10" db="EMBL/GenBank/DDBJ databases">
        <title>Paenibacillus description and whole genome data of maize root bacterial community.</title>
        <authorList>
            <person name="Marton D."/>
            <person name="Farkas M."/>
            <person name="Cserhati M."/>
        </authorList>
    </citation>
    <scope>NUCLEOTIDE SEQUENCE [LARGE SCALE GENOMIC DNA]</scope>
    <source>
        <strain evidence="3 4">P96</strain>
    </source>
</reference>
<evidence type="ECO:0000313" key="3">
    <source>
        <dbReference type="EMBL" id="MDP4096184.1"/>
    </source>
</evidence>
<keyword evidence="4" id="KW-1185">Reference proteome</keyword>
<keyword evidence="1" id="KW-0812">Transmembrane</keyword>
<gene>
    <name evidence="3" type="ORF">OIN60_05290</name>
</gene>
<accession>A0ABT9FN72</accession>
<dbReference type="Pfam" id="PF13349">
    <property type="entry name" value="DUF4097"/>
    <property type="match status" value="1"/>
</dbReference>
<evidence type="ECO:0000256" key="1">
    <source>
        <dbReference type="SAM" id="Phobius"/>
    </source>
</evidence>
<evidence type="ECO:0000313" key="4">
    <source>
        <dbReference type="Proteomes" id="UP001241848"/>
    </source>
</evidence>
<keyword evidence="1" id="KW-0472">Membrane</keyword>
<dbReference type="PANTHER" id="PTHR34094:SF1">
    <property type="entry name" value="PROTEIN FAM185A"/>
    <property type="match status" value="1"/>
</dbReference>
<proteinExistence type="predicted"/>
<name>A0ABT9FN72_9BACL</name>
<dbReference type="InterPro" id="IPR025164">
    <property type="entry name" value="Toastrack_DUF4097"/>
</dbReference>
<comment type="caution">
    <text evidence="3">The sequence shown here is derived from an EMBL/GenBank/DDBJ whole genome shotgun (WGS) entry which is preliminary data.</text>
</comment>
<keyword evidence="1" id="KW-1133">Transmembrane helix</keyword>
<feature type="domain" description="DUF4097" evidence="2">
    <location>
        <begin position="65"/>
        <end position="292"/>
    </location>
</feature>
<dbReference type="Gene3D" id="2.160.20.120">
    <property type="match status" value="1"/>
</dbReference>
<sequence>MNKKISLLGAACIIIGIAGLTLWGWGWNSSISGLIPSLKLGDRDLIEHEQRWTFSDGELQELKLAFPHDANIQFTESGSDEGYVALEGRLEENIIQRLQQTRLEGAKLGLDMEPERQPIELFAFGPGSRSQITVAVPRGTELSRLDIKDTSGSIEVTNARVQETHIELTSGDLNIRDFRGGQLAVNMTSGDVSIQDAKAAVNLELTSGDIELKGLSGDGAIRSTSGSVSVEQREAGNLDIELKSGDVDIRTAPAFKAIYDVRASSGEVEAPVSSPGATNVIKVNTTSGDIRISE</sequence>
<feature type="transmembrane region" description="Helical" evidence="1">
    <location>
        <begin position="7"/>
        <end position="27"/>
    </location>
</feature>
<evidence type="ECO:0000259" key="2">
    <source>
        <dbReference type="Pfam" id="PF13349"/>
    </source>
</evidence>
<dbReference type="EMBL" id="JAPCKK010000011">
    <property type="protein sequence ID" value="MDP4096184.1"/>
    <property type="molecule type" value="Genomic_DNA"/>
</dbReference>
<protein>
    <submittedName>
        <fullName evidence="3">DUF4097 domain-containing protein</fullName>
    </submittedName>
</protein>
<dbReference type="RefSeq" id="WP_305753806.1">
    <property type="nucleotide sequence ID" value="NZ_JAPCKK010000011.1"/>
</dbReference>
<organism evidence="3 4">
    <name type="scientific">Paenibacillus zeirhizosphaerae</name>
    <dbReference type="NCBI Taxonomy" id="2987519"/>
    <lineage>
        <taxon>Bacteria</taxon>
        <taxon>Bacillati</taxon>
        <taxon>Bacillota</taxon>
        <taxon>Bacilli</taxon>
        <taxon>Bacillales</taxon>
        <taxon>Paenibacillaceae</taxon>
        <taxon>Paenibacillus</taxon>
    </lineage>
</organism>